<dbReference type="Proteomes" id="UP000447876">
    <property type="component" value="Unassembled WGS sequence"/>
</dbReference>
<evidence type="ECO:0000256" key="6">
    <source>
        <dbReference type="SAM" id="Phobius"/>
    </source>
</evidence>
<dbReference type="GO" id="GO:0005576">
    <property type="term" value="C:extracellular region"/>
    <property type="evidence" value="ECO:0007669"/>
    <property type="project" value="UniProtKB-SubCell"/>
</dbReference>
<dbReference type="AlphaFoldDB" id="A0A7X2Z5D4"/>
<dbReference type="Pfam" id="PF09221">
    <property type="entry name" value="Bacteriocin_IId"/>
    <property type="match status" value="1"/>
</dbReference>
<evidence type="ECO:0000256" key="1">
    <source>
        <dbReference type="ARBA" id="ARBA00004613"/>
    </source>
</evidence>
<keyword evidence="4" id="KW-0044">Antibiotic</keyword>
<reference evidence="7 8" key="1">
    <citation type="submission" date="2019-11" db="EMBL/GenBank/DDBJ databases">
        <title>Draft genome sequences of five Paenibacillus species of dairy origin.</title>
        <authorList>
            <person name="Olajide A.M."/>
            <person name="Chen S."/>
            <person name="Lapointe G."/>
        </authorList>
    </citation>
    <scope>NUCLEOTIDE SEQUENCE [LARGE SCALE GENOMIC DNA]</scope>
    <source>
        <strain evidence="7 8">12CR55</strain>
    </source>
</reference>
<dbReference type="Gene3D" id="1.20.225.10">
    <property type="entry name" value="Bacteriocin AS-48"/>
    <property type="match status" value="1"/>
</dbReference>
<sequence>MFDIMAYLSIDKSLATQIVNLIDTFGYAAIAVSAIMTLLSAGSLAVTSVMIDAAILYVKDLLKKNLKAQAIAW</sequence>
<keyword evidence="6" id="KW-0472">Membrane</keyword>
<comment type="caution">
    <text evidence="7">The sequence shown here is derived from an EMBL/GenBank/DDBJ whole genome shotgun (WGS) entry which is preliminary data.</text>
</comment>
<dbReference type="NCBIfam" id="TIGR03651">
    <property type="entry name" value="circ_ocin_uber"/>
    <property type="match status" value="1"/>
</dbReference>
<accession>A0A7X2Z5D4</accession>
<evidence type="ECO:0000256" key="2">
    <source>
        <dbReference type="ARBA" id="ARBA00022525"/>
    </source>
</evidence>
<dbReference type="InterPro" id="IPR009086">
    <property type="entry name" value="Bacteriocin_AS48"/>
</dbReference>
<dbReference type="GO" id="GO:0042742">
    <property type="term" value="P:defense response to bacterium"/>
    <property type="evidence" value="ECO:0007669"/>
    <property type="project" value="UniProtKB-KW"/>
</dbReference>
<protein>
    <submittedName>
        <fullName evidence="7">Circular bacteriocin, circularin A/uberolysin family</fullName>
    </submittedName>
</protein>
<keyword evidence="6" id="KW-0812">Transmembrane</keyword>
<evidence type="ECO:0000256" key="4">
    <source>
        <dbReference type="ARBA" id="ARBA00023022"/>
    </source>
</evidence>
<gene>
    <name evidence="7" type="ORF">GNP95_23420</name>
</gene>
<feature type="transmembrane region" description="Helical" evidence="6">
    <location>
        <begin position="25"/>
        <end position="58"/>
    </location>
</feature>
<dbReference type="InterPro" id="IPR020038">
    <property type="entry name" value="Circ_bacteriocin"/>
</dbReference>
<keyword evidence="5" id="KW-0078">Bacteriocin</keyword>
<keyword evidence="3" id="KW-0929">Antimicrobial</keyword>
<comment type="subcellular location">
    <subcellularLocation>
        <location evidence="1">Secreted</location>
    </subcellularLocation>
</comment>
<evidence type="ECO:0000256" key="3">
    <source>
        <dbReference type="ARBA" id="ARBA00022529"/>
    </source>
</evidence>
<evidence type="ECO:0000256" key="5">
    <source>
        <dbReference type="ARBA" id="ARBA00023048"/>
    </source>
</evidence>
<dbReference type="GO" id="GO:0031640">
    <property type="term" value="P:killing of cells of another organism"/>
    <property type="evidence" value="ECO:0007669"/>
    <property type="project" value="UniProtKB-KW"/>
</dbReference>
<dbReference type="EMBL" id="WNZW01000017">
    <property type="protein sequence ID" value="MUG47896.1"/>
    <property type="molecule type" value="Genomic_DNA"/>
</dbReference>
<organism evidence="7 8">
    <name type="scientific">Paenibacillus woosongensis</name>
    <dbReference type="NCBI Taxonomy" id="307580"/>
    <lineage>
        <taxon>Bacteria</taxon>
        <taxon>Bacillati</taxon>
        <taxon>Bacillota</taxon>
        <taxon>Bacilli</taxon>
        <taxon>Bacillales</taxon>
        <taxon>Paenibacillaceae</taxon>
        <taxon>Paenibacillus</taxon>
    </lineage>
</organism>
<proteinExistence type="predicted"/>
<evidence type="ECO:0000313" key="8">
    <source>
        <dbReference type="Proteomes" id="UP000447876"/>
    </source>
</evidence>
<dbReference type="RefSeq" id="WP_155613263.1">
    <property type="nucleotide sequence ID" value="NZ_WNZW01000017.1"/>
</dbReference>
<evidence type="ECO:0000313" key="7">
    <source>
        <dbReference type="EMBL" id="MUG47896.1"/>
    </source>
</evidence>
<name>A0A7X2Z5D4_9BACL</name>
<dbReference type="OrthoDB" id="9937226at2"/>
<keyword evidence="6" id="KW-1133">Transmembrane helix</keyword>
<keyword evidence="2" id="KW-0964">Secreted</keyword>